<gene>
    <name evidence="1" type="ORF">LCGC14_1924950</name>
</gene>
<protein>
    <submittedName>
        <fullName evidence="1">Uncharacterized protein</fullName>
    </submittedName>
</protein>
<reference evidence="1" key="1">
    <citation type="journal article" date="2015" name="Nature">
        <title>Complex archaea that bridge the gap between prokaryotes and eukaryotes.</title>
        <authorList>
            <person name="Spang A."/>
            <person name="Saw J.H."/>
            <person name="Jorgensen S.L."/>
            <person name="Zaremba-Niedzwiedzka K."/>
            <person name="Martijn J."/>
            <person name="Lind A.E."/>
            <person name="van Eijk R."/>
            <person name="Schleper C."/>
            <person name="Guy L."/>
            <person name="Ettema T.J."/>
        </authorList>
    </citation>
    <scope>NUCLEOTIDE SEQUENCE</scope>
</reference>
<dbReference type="AlphaFoldDB" id="A0A0F9GD40"/>
<proteinExistence type="predicted"/>
<name>A0A0F9GD40_9ZZZZ</name>
<evidence type="ECO:0000313" key="1">
    <source>
        <dbReference type="EMBL" id="KKL88411.1"/>
    </source>
</evidence>
<sequence>MTIHHRWYIFNDVIYSKYPKTSEGQLQYYTDLEPLIIADPERFRYTCNTDHQSLERLIRFGDKKLKKLLRERKVSKSRR</sequence>
<accession>A0A0F9GD40</accession>
<organism evidence="1">
    <name type="scientific">marine sediment metagenome</name>
    <dbReference type="NCBI Taxonomy" id="412755"/>
    <lineage>
        <taxon>unclassified sequences</taxon>
        <taxon>metagenomes</taxon>
        <taxon>ecological metagenomes</taxon>
    </lineage>
</organism>
<comment type="caution">
    <text evidence="1">The sequence shown here is derived from an EMBL/GenBank/DDBJ whole genome shotgun (WGS) entry which is preliminary data.</text>
</comment>
<dbReference type="EMBL" id="LAZR01020572">
    <property type="protein sequence ID" value="KKL88411.1"/>
    <property type="molecule type" value="Genomic_DNA"/>
</dbReference>